<dbReference type="EMBL" id="JAUTXU010000349">
    <property type="protein sequence ID" value="KAK3684379.1"/>
    <property type="molecule type" value="Genomic_DNA"/>
</dbReference>
<protein>
    <submittedName>
        <fullName evidence="1">Uncharacterized protein</fullName>
    </submittedName>
</protein>
<organism evidence="1 2">
    <name type="scientific">Vermiconidia calcicola</name>
    <dbReference type="NCBI Taxonomy" id="1690605"/>
    <lineage>
        <taxon>Eukaryota</taxon>
        <taxon>Fungi</taxon>
        <taxon>Dikarya</taxon>
        <taxon>Ascomycota</taxon>
        <taxon>Pezizomycotina</taxon>
        <taxon>Dothideomycetes</taxon>
        <taxon>Dothideomycetidae</taxon>
        <taxon>Mycosphaerellales</taxon>
        <taxon>Extremaceae</taxon>
        <taxon>Vermiconidia</taxon>
    </lineage>
</organism>
<name>A0ACC3MBL5_9PEZI</name>
<evidence type="ECO:0000313" key="1">
    <source>
        <dbReference type="EMBL" id="KAK3684379.1"/>
    </source>
</evidence>
<gene>
    <name evidence="1" type="ORF">LTR37_020335</name>
</gene>
<keyword evidence="2" id="KW-1185">Reference proteome</keyword>
<evidence type="ECO:0000313" key="2">
    <source>
        <dbReference type="Proteomes" id="UP001281147"/>
    </source>
</evidence>
<proteinExistence type="predicted"/>
<accession>A0ACC3MBL5</accession>
<reference evidence="1" key="1">
    <citation type="submission" date="2023-07" db="EMBL/GenBank/DDBJ databases">
        <title>Black Yeasts Isolated from many extreme environments.</title>
        <authorList>
            <person name="Coleine C."/>
            <person name="Stajich J.E."/>
            <person name="Selbmann L."/>
        </authorList>
    </citation>
    <scope>NUCLEOTIDE SEQUENCE</scope>
    <source>
        <strain evidence="1">CCFEE 5714</strain>
    </source>
</reference>
<comment type="caution">
    <text evidence="1">The sequence shown here is derived from an EMBL/GenBank/DDBJ whole genome shotgun (WGS) entry which is preliminary data.</text>
</comment>
<dbReference type="Proteomes" id="UP001281147">
    <property type="component" value="Unassembled WGS sequence"/>
</dbReference>
<sequence>MAHADSSGGEQPAGTEEFNITITYRVRTHHPISSTSTSTRAIHATIKDQAQKLSNQVLNATWPDAECMEVDVLWNAAKQPLTVGSTRPLRRDSLQHGSNASNPPPKNGHWKEDSLGDRPNPAPNRDPEHPQAAQDGLQHESGPPKDSNRKEDSSGGRSKDNPAPNIETEYPQIAKIASRHDSDAIDAPWTDSPCRSKDNLGASLGQRLIESTRHGSQHDSNAPDSPSKDSCCKQGSRGGRSKDYPGHTLPKADTQQATPPKRKRPNNDSAAKPKKKRDLKVKDAAPPVAIKKANAEDDLFLLLEKGMAVILDFPETIRITWEDDIERLKPSNQTSQSSQDFELYSKLCHGRGWLAEFMRLCALELETMRDETRMDGTRRRKILYTVFGLINELFVHTHIGARAFHIIVAFAGNVLLAAACSCSLTKSSALETSFGINVFRYIPWENVKKTVQNVAARLSAFPRWDEVPIKCPLDPVDILANDRRKRDFVQSQLGLKAESGTRSERVSSPSSTETGQMPEEANAQANLGRSSWARPPTSQQVQSPETIAGTLGDKEVDYGAQRYSGQNAVADRTNSGQDSNNMDTTSLQDLQVELDWESFIHPGLFGFADLGWNLLHEDISGTLLSA</sequence>